<protein>
    <submittedName>
        <fullName evidence="2">Uncharacterized protein</fullName>
    </submittedName>
</protein>
<dbReference type="EMBL" id="JAGMUU010000003">
    <property type="protein sequence ID" value="KAH7157710.1"/>
    <property type="molecule type" value="Genomic_DNA"/>
</dbReference>
<keyword evidence="3" id="KW-1185">Reference proteome</keyword>
<feature type="compositionally biased region" description="Basic and acidic residues" evidence="1">
    <location>
        <begin position="195"/>
        <end position="253"/>
    </location>
</feature>
<organism evidence="2 3">
    <name type="scientific">Dactylonectria estremocensis</name>
    <dbReference type="NCBI Taxonomy" id="1079267"/>
    <lineage>
        <taxon>Eukaryota</taxon>
        <taxon>Fungi</taxon>
        <taxon>Dikarya</taxon>
        <taxon>Ascomycota</taxon>
        <taxon>Pezizomycotina</taxon>
        <taxon>Sordariomycetes</taxon>
        <taxon>Hypocreomycetidae</taxon>
        <taxon>Hypocreales</taxon>
        <taxon>Nectriaceae</taxon>
        <taxon>Dactylonectria</taxon>
    </lineage>
</organism>
<proteinExistence type="predicted"/>
<feature type="region of interest" description="Disordered" evidence="1">
    <location>
        <begin position="714"/>
        <end position="807"/>
    </location>
</feature>
<feature type="region of interest" description="Disordered" evidence="1">
    <location>
        <begin position="276"/>
        <end position="323"/>
    </location>
</feature>
<feature type="region of interest" description="Disordered" evidence="1">
    <location>
        <begin position="337"/>
        <end position="378"/>
    </location>
</feature>
<feature type="compositionally biased region" description="Basic residues" evidence="1">
    <location>
        <begin position="73"/>
        <end position="83"/>
    </location>
</feature>
<feature type="compositionally biased region" description="Pro residues" evidence="1">
    <location>
        <begin position="766"/>
        <end position="787"/>
    </location>
</feature>
<feature type="compositionally biased region" description="Basic and acidic residues" evidence="1">
    <location>
        <begin position="277"/>
        <end position="323"/>
    </location>
</feature>
<comment type="caution">
    <text evidence="2">The sequence shown here is derived from an EMBL/GenBank/DDBJ whole genome shotgun (WGS) entry which is preliminary data.</text>
</comment>
<accession>A0A9P9JEP1</accession>
<evidence type="ECO:0000313" key="2">
    <source>
        <dbReference type="EMBL" id="KAH7157710.1"/>
    </source>
</evidence>
<feature type="region of interest" description="Disordered" evidence="1">
    <location>
        <begin position="160"/>
        <end position="253"/>
    </location>
</feature>
<name>A0A9P9JEP1_9HYPO</name>
<dbReference type="OrthoDB" id="10666586at2759"/>
<evidence type="ECO:0000313" key="3">
    <source>
        <dbReference type="Proteomes" id="UP000717696"/>
    </source>
</evidence>
<feature type="compositionally biased region" description="Polar residues" evidence="1">
    <location>
        <begin position="173"/>
        <end position="189"/>
    </location>
</feature>
<sequence length="885" mass="101808">MAENHDNQRPPKPAGPRAGFSVDAEESSAPGNQPLSIASFDLQTPGGARLTDSGTATSQQQTARPTVPNSGHHISHKSGKKDKGKVTIIVEPPKPAPAESHRERQLLRRRHMPSYSSSSYRDRPNPFNERVYPEFGYYGNSSHGIPGTHTVPYNPIHEFYPNYPNRRLPPEHANSSSRFTQSFRPQSPITSPPETPKRHEAERLSHKHEDVERLSRELESLKEASKKREEAELYRLRQDNEEPGESSKNRDVESLLVELRAKEERVRMLEIAIQLQAEREVEADHQRRVASETAAEKERPKRESEVRNETPRDTLARVEAEKQFQLDNIQRMVERLEEQRQKDEQRRRKEELEGEEQRKLAEEREREENRREQERIQTMEQEALQRLRDEWARQQMLEADKQAEEEKLRLEQEDKKRAEQEAMERLRETIREEEAELVRKEHGKRQEEQRLLREALEEEGRKEANRIAAEEETQRRIEEGVKQKISEKLSLEVQRLQYDLRRHTWGARPDLIHGIPQRRGQEVSFRQQDQLARDPAWEFPSSNPFSRNRRRVLRNHQHQQPRFLEDSSRFPASTENHLFGGACEQTHWTFDDGVDPRSYFGGDGQLRQSSYADDGYEAPFSPVALRGNSRFGEDQVYEASGVVAQDNWQQPSHMAYQVPVTQSELGQSNPDETQSNADHSDTLMNGNGLHGMSVADQYHLERHISNPNGANIRTVQHTSPSHDISKPGVYGTEHYSNRMNGTGSRGQVQVNGNSETHRLPNQHKPMQPPPSGPPAPTPPTQMPPQPAPGRLFREAPILNGNGQFSDDRGTVEGFPPPFDSQQRPQVAQYLQLDQRTAIEVFKNVPIIILPFIPTNNMQFDQTQESREEKAKTQAQAHSANMVNGF</sequence>
<dbReference type="AlphaFoldDB" id="A0A9P9JEP1"/>
<feature type="region of interest" description="Disordered" evidence="1">
    <location>
        <begin position="397"/>
        <end position="424"/>
    </location>
</feature>
<feature type="region of interest" description="Disordered" evidence="1">
    <location>
        <begin position="1"/>
        <end position="127"/>
    </location>
</feature>
<feature type="compositionally biased region" description="Polar residues" evidence="1">
    <location>
        <begin position="737"/>
        <end position="754"/>
    </location>
</feature>
<evidence type="ECO:0000256" key="1">
    <source>
        <dbReference type="SAM" id="MobiDB-lite"/>
    </source>
</evidence>
<dbReference type="Proteomes" id="UP000717696">
    <property type="component" value="Unassembled WGS sequence"/>
</dbReference>
<reference evidence="2" key="1">
    <citation type="journal article" date="2021" name="Nat. Commun.">
        <title>Genetic determinants of endophytism in the Arabidopsis root mycobiome.</title>
        <authorList>
            <person name="Mesny F."/>
            <person name="Miyauchi S."/>
            <person name="Thiergart T."/>
            <person name="Pickel B."/>
            <person name="Atanasova L."/>
            <person name="Karlsson M."/>
            <person name="Huettel B."/>
            <person name="Barry K.W."/>
            <person name="Haridas S."/>
            <person name="Chen C."/>
            <person name="Bauer D."/>
            <person name="Andreopoulos W."/>
            <person name="Pangilinan J."/>
            <person name="LaButti K."/>
            <person name="Riley R."/>
            <person name="Lipzen A."/>
            <person name="Clum A."/>
            <person name="Drula E."/>
            <person name="Henrissat B."/>
            <person name="Kohler A."/>
            <person name="Grigoriev I.V."/>
            <person name="Martin F.M."/>
            <person name="Hacquard S."/>
        </authorList>
    </citation>
    <scope>NUCLEOTIDE SEQUENCE</scope>
    <source>
        <strain evidence="2">MPI-CAGE-AT-0021</strain>
    </source>
</reference>
<gene>
    <name evidence="2" type="ORF">B0J13DRAFT_177294</name>
</gene>
<feature type="compositionally biased region" description="Polar residues" evidence="1">
    <location>
        <begin position="52"/>
        <end position="69"/>
    </location>
</feature>